<keyword evidence="2 9" id="KW-0963">Cytoplasm</keyword>
<dbReference type="SUPFAM" id="SSF52172">
    <property type="entry name" value="CheY-like"/>
    <property type="match status" value="1"/>
</dbReference>
<dbReference type="CDD" id="cd19925">
    <property type="entry name" value="REC_citrate_TCS"/>
    <property type="match status" value="1"/>
</dbReference>
<evidence type="ECO:0000256" key="4">
    <source>
        <dbReference type="ARBA" id="ARBA00023012"/>
    </source>
</evidence>
<evidence type="ECO:0000256" key="9">
    <source>
        <dbReference type="PIRNR" id="PIRNR006171"/>
    </source>
</evidence>
<name>A0A0U2XFJ9_9BACL</name>
<feature type="domain" description="Response regulatory" evidence="11">
    <location>
        <begin position="3"/>
        <end position="119"/>
    </location>
</feature>
<dbReference type="STRING" id="200991.AUC31_10510"/>
<dbReference type="Proteomes" id="UP000067683">
    <property type="component" value="Chromosome"/>
</dbReference>
<dbReference type="PANTHER" id="PTHR45526:SF1">
    <property type="entry name" value="TRANSCRIPTIONAL REGULATORY PROTEIN DCUR-RELATED"/>
    <property type="match status" value="1"/>
</dbReference>
<evidence type="ECO:0000256" key="7">
    <source>
        <dbReference type="ARBA" id="ARBA00023159"/>
    </source>
</evidence>
<keyword evidence="3 10" id="KW-0597">Phosphoprotein</keyword>
<dbReference type="GO" id="GO:0005737">
    <property type="term" value="C:cytoplasm"/>
    <property type="evidence" value="ECO:0007669"/>
    <property type="project" value="UniProtKB-SubCell"/>
</dbReference>
<evidence type="ECO:0000313" key="13">
    <source>
        <dbReference type="Proteomes" id="UP000067683"/>
    </source>
</evidence>
<evidence type="ECO:0000256" key="1">
    <source>
        <dbReference type="ARBA" id="ARBA00004496"/>
    </source>
</evidence>
<dbReference type="RefSeq" id="WP_058382302.1">
    <property type="nucleotide sequence ID" value="NZ_CP013659.2"/>
</dbReference>
<dbReference type="Gene3D" id="3.40.50.2300">
    <property type="match status" value="1"/>
</dbReference>
<dbReference type="InterPro" id="IPR024187">
    <property type="entry name" value="Sig_transdc_resp-reg_cit/mal"/>
</dbReference>
<dbReference type="InterPro" id="IPR051271">
    <property type="entry name" value="2C-system_Tx_regulators"/>
</dbReference>
<dbReference type="PROSITE" id="PS50110">
    <property type="entry name" value="RESPONSE_REGULATORY"/>
    <property type="match status" value="1"/>
</dbReference>
<protein>
    <recommendedName>
        <fullName evidence="9">Transcriptional regulatory protein</fullName>
    </recommendedName>
</protein>
<dbReference type="InterPro" id="IPR001789">
    <property type="entry name" value="Sig_transdc_resp-reg_receiver"/>
</dbReference>
<dbReference type="OrthoDB" id="9759232at2"/>
<keyword evidence="7 9" id="KW-0010">Activator</keyword>
<accession>A0A0U2XFJ9</accession>
<evidence type="ECO:0000259" key="11">
    <source>
        <dbReference type="PROSITE" id="PS50110"/>
    </source>
</evidence>
<dbReference type="GO" id="GO:0000156">
    <property type="term" value="F:phosphorelay response regulator activity"/>
    <property type="evidence" value="ECO:0007669"/>
    <property type="project" value="TreeGrafter"/>
</dbReference>
<dbReference type="SUPFAM" id="SSF46785">
    <property type="entry name" value="Winged helix' DNA-binding domain"/>
    <property type="match status" value="1"/>
</dbReference>
<feature type="modified residue" description="4-aspartylphosphate" evidence="10">
    <location>
        <position position="54"/>
    </location>
</feature>
<evidence type="ECO:0000256" key="8">
    <source>
        <dbReference type="ARBA" id="ARBA00023163"/>
    </source>
</evidence>
<dbReference type="EMBL" id="CP013659">
    <property type="protein sequence ID" value="ALS75599.1"/>
    <property type="molecule type" value="Genomic_DNA"/>
</dbReference>
<dbReference type="KEGG" id="prt:AUC31_10510"/>
<keyword evidence="8 9" id="KW-0804">Transcription</keyword>
<keyword evidence="4 9" id="KW-0902">Two-component regulatory system</keyword>
<dbReference type="GO" id="GO:0003700">
    <property type="term" value="F:DNA-binding transcription factor activity"/>
    <property type="evidence" value="ECO:0007669"/>
    <property type="project" value="InterPro"/>
</dbReference>
<organism evidence="12 13">
    <name type="scientific">Planococcus rifietoensis</name>
    <dbReference type="NCBI Taxonomy" id="200991"/>
    <lineage>
        <taxon>Bacteria</taxon>
        <taxon>Bacillati</taxon>
        <taxon>Bacillota</taxon>
        <taxon>Bacilli</taxon>
        <taxon>Bacillales</taxon>
        <taxon>Caryophanaceae</taxon>
        <taxon>Planococcus</taxon>
    </lineage>
</organism>
<evidence type="ECO:0000313" key="12">
    <source>
        <dbReference type="EMBL" id="ALS75599.1"/>
    </source>
</evidence>
<dbReference type="InterPro" id="IPR036390">
    <property type="entry name" value="WH_DNA-bd_sf"/>
</dbReference>
<reference evidence="12" key="1">
    <citation type="submission" date="2016-01" db="EMBL/GenBank/DDBJ databases">
        <title>Complete genome of Planococcus rifietoensis type strain M8.</title>
        <authorList>
            <person name="See-Too W.S."/>
        </authorList>
    </citation>
    <scope>NUCLEOTIDE SEQUENCE [LARGE SCALE GENOMIC DNA]</scope>
    <source>
        <strain evidence="12">M8</strain>
    </source>
</reference>
<evidence type="ECO:0000256" key="10">
    <source>
        <dbReference type="PROSITE-ProRule" id="PRU00169"/>
    </source>
</evidence>
<evidence type="ECO:0000256" key="3">
    <source>
        <dbReference type="ARBA" id="ARBA00022553"/>
    </source>
</evidence>
<comment type="subcellular location">
    <subcellularLocation>
        <location evidence="1 9">Cytoplasm</location>
    </subcellularLocation>
</comment>
<evidence type="ECO:0000256" key="5">
    <source>
        <dbReference type="ARBA" id="ARBA00023015"/>
    </source>
</evidence>
<proteinExistence type="predicted"/>
<keyword evidence="13" id="KW-1185">Reference proteome</keyword>
<evidence type="ECO:0000256" key="2">
    <source>
        <dbReference type="ARBA" id="ARBA00022490"/>
    </source>
</evidence>
<evidence type="ECO:0000256" key="6">
    <source>
        <dbReference type="ARBA" id="ARBA00023125"/>
    </source>
</evidence>
<dbReference type="InterPro" id="IPR011006">
    <property type="entry name" value="CheY-like_superfamily"/>
</dbReference>
<dbReference type="SMART" id="SM00448">
    <property type="entry name" value="REC"/>
    <property type="match status" value="1"/>
</dbReference>
<sequence>MIKVMIVEDDPMVAALNRQFVGRMEGFEVIGAAENAQQAIAILAESDIDLVLLDIHMPGLTGIEFLQMLREQQQDLDVILITAASEIQQIQHALRLGASDYLIKPFEFSRFQEALLQYQKHFHKLNDNKQISQQEIDSLLGRKQPATSTSATVQSLPKGLTKGTLQTIQQVILANEAAVFSTDELAQSAHISRVSVRKYLKFLSAIGYLQEDLTYGVGRPIYQYRVAPENAHRLDPYL</sequence>
<gene>
    <name evidence="12" type="ORF">AUC31_10510</name>
</gene>
<dbReference type="AlphaFoldDB" id="A0A0U2XFJ9"/>
<dbReference type="GO" id="GO:0003677">
    <property type="term" value="F:DNA binding"/>
    <property type="evidence" value="ECO:0007669"/>
    <property type="project" value="UniProtKB-KW"/>
</dbReference>
<dbReference type="PIRSF" id="PIRSF006171">
    <property type="entry name" value="RR_citrat_malat"/>
    <property type="match status" value="1"/>
</dbReference>
<dbReference type="PANTHER" id="PTHR45526">
    <property type="entry name" value="TRANSCRIPTIONAL REGULATORY PROTEIN DPIA"/>
    <property type="match status" value="1"/>
</dbReference>
<keyword evidence="5 9" id="KW-0805">Transcription regulation</keyword>
<dbReference type="Pfam" id="PF00072">
    <property type="entry name" value="Response_reg"/>
    <property type="match status" value="1"/>
</dbReference>
<keyword evidence="6 9" id="KW-0238">DNA-binding</keyword>